<keyword evidence="5" id="KW-1185">Reference proteome</keyword>
<dbReference type="Pfam" id="PF06445">
    <property type="entry name" value="GyrI-like"/>
    <property type="match status" value="1"/>
</dbReference>
<dbReference type="AlphaFoldDB" id="A0A4Q1JU63"/>
<comment type="caution">
    <text evidence="4">The sequence shown here is derived from an EMBL/GenBank/DDBJ whole genome shotgun (WGS) entry which is preliminary data.</text>
</comment>
<protein>
    <submittedName>
        <fullName evidence="4">AraC family transcriptional regulator</fullName>
    </submittedName>
</protein>
<sequence length="291" mass="31550">MKPGSQNDYQQRIDHVLAHVQQAIESGAEPPDLHTLAALSHFSPYHFHRIYRALTGESLGRSVSRLRLSRALHLLGDPARSVTEVAMQAGFGSSQALARVLRDWLGQTASGLRADGSARLAALARLRQPAGTAVDAAVALQVSVVSLEPFEVIALRTLGQYDTLDTVYTELFGVAAERGAVERIEALYGIAWDDLREVPRAALAFTSAIAVAGLDPPPPMQRQTWPGGRHACLRHTGSFLGLEDSTDQLLAGWLPGSGEQLREAPVLYRYLDDPEQVPEALLRTDILVPLA</sequence>
<organism evidence="4 5">
    <name type="scientific">Pseudoxanthomonas composti</name>
    <dbReference type="NCBI Taxonomy" id="2137479"/>
    <lineage>
        <taxon>Bacteria</taxon>
        <taxon>Pseudomonadati</taxon>
        <taxon>Pseudomonadota</taxon>
        <taxon>Gammaproteobacteria</taxon>
        <taxon>Lysobacterales</taxon>
        <taxon>Lysobacteraceae</taxon>
        <taxon>Pseudoxanthomonas</taxon>
    </lineage>
</organism>
<dbReference type="InterPro" id="IPR010499">
    <property type="entry name" value="AraC_E-bd"/>
</dbReference>
<dbReference type="Proteomes" id="UP000289784">
    <property type="component" value="Unassembled WGS sequence"/>
</dbReference>
<dbReference type="RefSeq" id="WP_129471563.1">
    <property type="nucleotide sequence ID" value="NZ_SAWZ01000006.1"/>
</dbReference>
<keyword evidence="2" id="KW-0804">Transcription</keyword>
<evidence type="ECO:0000256" key="2">
    <source>
        <dbReference type="ARBA" id="ARBA00023163"/>
    </source>
</evidence>
<dbReference type="GO" id="GO:0043565">
    <property type="term" value="F:sequence-specific DNA binding"/>
    <property type="evidence" value="ECO:0007669"/>
    <property type="project" value="InterPro"/>
</dbReference>
<dbReference type="InterPro" id="IPR009057">
    <property type="entry name" value="Homeodomain-like_sf"/>
</dbReference>
<dbReference type="SMART" id="SM00871">
    <property type="entry name" value="AraC_E_bind"/>
    <property type="match status" value="1"/>
</dbReference>
<keyword evidence="1" id="KW-0805">Transcription regulation</keyword>
<accession>A0A4Q1JU63</accession>
<name>A0A4Q1JU63_9GAMM</name>
<evidence type="ECO:0000313" key="4">
    <source>
        <dbReference type="EMBL" id="RXR04292.1"/>
    </source>
</evidence>
<evidence type="ECO:0000256" key="1">
    <source>
        <dbReference type="ARBA" id="ARBA00023015"/>
    </source>
</evidence>
<dbReference type="GO" id="GO:0003700">
    <property type="term" value="F:DNA-binding transcription factor activity"/>
    <property type="evidence" value="ECO:0007669"/>
    <property type="project" value="InterPro"/>
</dbReference>
<dbReference type="PROSITE" id="PS01124">
    <property type="entry name" value="HTH_ARAC_FAMILY_2"/>
    <property type="match status" value="1"/>
</dbReference>
<dbReference type="InterPro" id="IPR029442">
    <property type="entry name" value="GyrI-like"/>
</dbReference>
<evidence type="ECO:0000259" key="3">
    <source>
        <dbReference type="PROSITE" id="PS01124"/>
    </source>
</evidence>
<reference evidence="4 5" key="1">
    <citation type="submission" date="2019-01" db="EMBL/GenBank/DDBJ databases">
        <title>Pseudoxanthomonas composti sp. nov., isolated from compost.</title>
        <authorList>
            <person name="Yang G."/>
        </authorList>
    </citation>
    <scope>NUCLEOTIDE SEQUENCE [LARGE SCALE GENOMIC DNA]</scope>
    <source>
        <strain evidence="4 5">GSS15</strain>
    </source>
</reference>
<feature type="domain" description="HTH araC/xylS-type" evidence="3">
    <location>
        <begin position="14"/>
        <end position="115"/>
    </location>
</feature>
<dbReference type="Gene3D" id="1.10.10.60">
    <property type="entry name" value="Homeodomain-like"/>
    <property type="match status" value="2"/>
</dbReference>
<dbReference type="SUPFAM" id="SSF46689">
    <property type="entry name" value="Homeodomain-like"/>
    <property type="match status" value="1"/>
</dbReference>
<dbReference type="SMART" id="SM00342">
    <property type="entry name" value="HTH_ARAC"/>
    <property type="match status" value="1"/>
</dbReference>
<proteinExistence type="predicted"/>
<dbReference type="OrthoDB" id="282744at2"/>
<dbReference type="InterPro" id="IPR011256">
    <property type="entry name" value="Reg_factor_effector_dom_sf"/>
</dbReference>
<dbReference type="SUPFAM" id="SSF55136">
    <property type="entry name" value="Probable bacterial effector-binding domain"/>
    <property type="match status" value="1"/>
</dbReference>
<dbReference type="EMBL" id="SAWZ01000006">
    <property type="protein sequence ID" value="RXR04292.1"/>
    <property type="molecule type" value="Genomic_DNA"/>
</dbReference>
<dbReference type="Gene3D" id="3.20.80.10">
    <property type="entry name" value="Regulatory factor, effector binding domain"/>
    <property type="match status" value="1"/>
</dbReference>
<gene>
    <name evidence="4" type="ORF">EPA99_12480</name>
</gene>
<evidence type="ECO:0000313" key="5">
    <source>
        <dbReference type="Proteomes" id="UP000289784"/>
    </source>
</evidence>
<dbReference type="InterPro" id="IPR050908">
    <property type="entry name" value="SmbC-like"/>
</dbReference>
<dbReference type="InterPro" id="IPR018060">
    <property type="entry name" value="HTH_AraC"/>
</dbReference>
<dbReference type="PANTHER" id="PTHR40055">
    <property type="entry name" value="TRANSCRIPTIONAL REGULATOR YGIV-RELATED"/>
    <property type="match status" value="1"/>
</dbReference>
<dbReference type="PANTHER" id="PTHR40055:SF1">
    <property type="entry name" value="TRANSCRIPTIONAL REGULATOR YGIV-RELATED"/>
    <property type="match status" value="1"/>
</dbReference>
<dbReference type="Pfam" id="PF12833">
    <property type="entry name" value="HTH_18"/>
    <property type="match status" value="1"/>
</dbReference>